<keyword evidence="2" id="KW-1185">Reference proteome</keyword>
<dbReference type="Gene3D" id="1.10.10.10">
    <property type="entry name" value="Winged helix-like DNA-binding domain superfamily/Winged helix DNA-binding domain"/>
    <property type="match status" value="1"/>
</dbReference>
<protein>
    <recommendedName>
        <fullName evidence="3">MarR family transcriptional regulator</fullName>
    </recommendedName>
</protein>
<comment type="caution">
    <text evidence="1">The sequence shown here is derived from an EMBL/GenBank/DDBJ whole genome shotgun (WGS) entry which is preliminary data.</text>
</comment>
<dbReference type="SUPFAM" id="SSF46785">
    <property type="entry name" value="Winged helix' DNA-binding domain"/>
    <property type="match status" value="1"/>
</dbReference>
<dbReference type="RefSeq" id="WP_344421920.1">
    <property type="nucleotide sequence ID" value="NZ_BAAAQK010000019.1"/>
</dbReference>
<proteinExistence type="predicted"/>
<organism evidence="1 2">
    <name type="scientific">Pseudonocardia ailaonensis</name>
    <dbReference type="NCBI Taxonomy" id="367279"/>
    <lineage>
        <taxon>Bacteria</taxon>
        <taxon>Bacillati</taxon>
        <taxon>Actinomycetota</taxon>
        <taxon>Actinomycetes</taxon>
        <taxon>Pseudonocardiales</taxon>
        <taxon>Pseudonocardiaceae</taxon>
        <taxon>Pseudonocardia</taxon>
    </lineage>
</organism>
<dbReference type="InterPro" id="IPR036390">
    <property type="entry name" value="WH_DNA-bd_sf"/>
</dbReference>
<reference evidence="1 2" key="1">
    <citation type="journal article" date="2019" name="Int. J. Syst. Evol. Microbiol.">
        <title>The Global Catalogue of Microorganisms (GCM) 10K type strain sequencing project: providing services to taxonomists for standard genome sequencing and annotation.</title>
        <authorList>
            <consortium name="The Broad Institute Genomics Platform"/>
            <consortium name="The Broad Institute Genome Sequencing Center for Infectious Disease"/>
            <person name="Wu L."/>
            <person name="Ma J."/>
        </authorList>
    </citation>
    <scope>NUCLEOTIDE SEQUENCE [LARGE SCALE GENOMIC DNA]</scope>
    <source>
        <strain evidence="1 2">JCM 16009</strain>
    </source>
</reference>
<accession>A0ABN2NDI5</accession>
<gene>
    <name evidence="1" type="ORF">GCM10009836_50390</name>
</gene>
<sequence>MSTTTSPLLVLHALRLSGFAAPARVAEMSGLDEPAVAAALGRAQEDGLVTERTGRISGWLLTPAGRTAHASLLADELEATGARPAVEEADAAFLTLNEPFKQLCSRWQLRPDGTPNDHADPAYDASVVADLGPVHEQVVALTGRLAKSLPRFGRYPRAFTAARERLEAGDGSAFAKPLSGSYHDAWMELHQDFLSTLGRERSAADGH</sequence>
<dbReference type="EMBL" id="BAAAQK010000019">
    <property type="protein sequence ID" value="GAA1863998.1"/>
    <property type="molecule type" value="Genomic_DNA"/>
</dbReference>
<dbReference type="Proteomes" id="UP001500449">
    <property type="component" value="Unassembled WGS sequence"/>
</dbReference>
<evidence type="ECO:0000313" key="1">
    <source>
        <dbReference type="EMBL" id="GAA1863998.1"/>
    </source>
</evidence>
<name>A0ABN2NDI5_9PSEU</name>
<dbReference type="InterPro" id="IPR036388">
    <property type="entry name" value="WH-like_DNA-bd_sf"/>
</dbReference>
<evidence type="ECO:0000313" key="2">
    <source>
        <dbReference type="Proteomes" id="UP001500449"/>
    </source>
</evidence>
<evidence type="ECO:0008006" key="3">
    <source>
        <dbReference type="Google" id="ProtNLM"/>
    </source>
</evidence>